<dbReference type="AlphaFoldDB" id="A0A7D7A450"/>
<name>A0A7D7A450_9CLOT</name>
<dbReference type="CDD" id="cd02696">
    <property type="entry name" value="MurNAc-LAA"/>
    <property type="match status" value="1"/>
</dbReference>
<evidence type="ECO:0000313" key="5">
    <source>
        <dbReference type="Proteomes" id="UP000512286"/>
    </source>
</evidence>
<evidence type="ECO:0000256" key="1">
    <source>
        <dbReference type="ARBA" id="ARBA00022801"/>
    </source>
</evidence>
<dbReference type="Pfam" id="PF01520">
    <property type="entry name" value="Amidase_3"/>
    <property type="match status" value="1"/>
</dbReference>
<protein>
    <submittedName>
        <fullName evidence="4">N-acetylmuramoyl-L-alanine amidase</fullName>
    </submittedName>
</protein>
<dbReference type="InterPro" id="IPR002901">
    <property type="entry name" value="MGlyc_endo_b_GlcNAc-like_dom"/>
</dbReference>
<keyword evidence="1" id="KW-0378">Hydrolase</keyword>
<dbReference type="GO" id="GO:0030288">
    <property type="term" value="C:outer membrane-bounded periplasmic space"/>
    <property type="evidence" value="ECO:0007669"/>
    <property type="project" value="TreeGrafter"/>
</dbReference>
<evidence type="ECO:0000259" key="3">
    <source>
        <dbReference type="SMART" id="SM00646"/>
    </source>
</evidence>
<evidence type="ECO:0000313" key="4">
    <source>
        <dbReference type="EMBL" id="QLY80338.1"/>
    </source>
</evidence>
<dbReference type="GO" id="GO:0009253">
    <property type="term" value="P:peptidoglycan catabolic process"/>
    <property type="evidence" value="ECO:0007669"/>
    <property type="project" value="InterPro"/>
</dbReference>
<dbReference type="KEGG" id="cint:HZF06_01780"/>
<dbReference type="GO" id="GO:0008745">
    <property type="term" value="F:N-acetylmuramoyl-L-alanine amidase activity"/>
    <property type="evidence" value="ECO:0007669"/>
    <property type="project" value="InterPro"/>
</dbReference>
<dbReference type="Gene3D" id="3.40.630.40">
    <property type="entry name" value="Zn-dependent exopeptidases"/>
    <property type="match status" value="1"/>
</dbReference>
<sequence length="466" mass="52066">MIDLVIDPGHGGSDYGARGEGSLVEKSLTLYIANKIKEYLDKKQISVILTRNDDRYVTLEERAKIANKNKARCFISIHINSSGVDSAEGTEVYTFTKGDEGERLATNVLDKIVSGVSLKNRGVKFANFTVLKETEMPAILVETCFISNSKEEALLEEDYFRDKIALSIANGFLRHIGREEISMGVDEDLVINSKTPIISPPTATKYQAFQWAQKKGATEEFIALAEIYWNSSIIECGVNPVVAYAQSAIETNLGTFNGVFKKEYKNPCGLRISNDINDENGGYAIFNNWTSGVEAHLDHLGLYAGGVIYPKRISRDPRHFPYLLGKAKYIEDLSGNWSPLDDYGIKVLELVKEIESSYSEKVIAPIKLDDNTDSNNYNDELVNHGDSVEGLKKEVISIISDIEKLKSRTEELKIYINSVEGFLAQEKKLKDALNATNMSLQEKNKSYEQTIEDILDVISKLRSIVI</sequence>
<dbReference type="Proteomes" id="UP000512286">
    <property type="component" value="Chromosome"/>
</dbReference>
<organism evidence="4 5">
    <name type="scientific">Clostridium intestinale</name>
    <dbReference type="NCBI Taxonomy" id="36845"/>
    <lineage>
        <taxon>Bacteria</taxon>
        <taxon>Bacillati</taxon>
        <taxon>Bacillota</taxon>
        <taxon>Clostridia</taxon>
        <taxon>Eubacteriales</taxon>
        <taxon>Clostridiaceae</taxon>
        <taxon>Clostridium</taxon>
    </lineage>
</organism>
<proteinExistence type="predicted"/>
<dbReference type="SUPFAM" id="SSF53187">
    <property type="entry name" value="Zn-dependent exopeptidases"/>
    <property type="match status" value="1"/>
</dbReference>
<accession>A0A7D7A450</accession>
<dbReference type="Pfam" id="PF01832">
    <property type="entry name" value="Glucosaminidase"/>
    <property type="match status" value="1"/>
</dbReference>
<dbReference type="PANTHER" id="PTHR30404">
    <property type="entry name" value="N-ACETYLMURAMOYL-L-ALANINE AMIDASE"/>
    <property type="match status" value="1"/>
</dbReference>
<dbReference type="RefSeq" id="WP_181602197.1">
    <property type="nucleotide sequence ID" value="NZ_CP059378.1"/>
</dbReference>
<reference evidence="4 5" key="1">
    <citation type="submission" date="2020-07" db="EMBL/GenBank/DDBJ databases">
        <title>Electron transfer.</title>
        <authorList>
            <person name="Huang L."/>
            <person name="Liu X."/>
            <person name="Zhou S."/>
        </authorList>
    </citation>
    <scope>NUCLEOTIDE SEQUENCE [LARGE SCALE GENOMIC DNA]</scope>
    <source>
        <strain evidence="4 5">Lx1</strain>
    </source>
</reference>
<dbReference type="InterPro" id="IPR050695">
    <property type="entry name" value="N-acetylmuramoyl_amidase_3"/>
</dbReference>
<dbReference type="GO" id="GO:0004040">
    <property type="term" value="F:amidase activity"/>
    <property type="evidence" value="ECO:0007669"/>
    <property type="project" value="InterPro"/>
</dbReference>
<gene>
    <name evidence="4" type="ORF">HZF06_01780</name>
</gene>
<feature type="domain" description="MurNAc-LAA" evidence="3">
    <location>
        <begin position="63"/>
        <end position="173"/>
    </location>
</feature>
<feature type="coiled-coil region" evidence="2">
    <location>
        <begin position="388"/>
        <end position="457"/>
    </location>
</feature>
<dbReference type="InterPro" id="IPR002508">
    <property type="entry name" value="MurNAc-LAA_cat"/>
</dbReference>
<keyword evidence="2" id="KW-0175">Coiled coil</keyword>
<dbReference type="PANTHER" id="PTHR30404:SF0">
    <property type="entry name" value="N-ACETYLMURAMOYL-L-ALANINE AMIDASE AMIC"/>
    <property type="match status" value="1"/>
</dbReference>
<evidence type="ECO:0000256" key="2">
    <source>
        <dbReference type="SAM" id="Coils"/>
    </source>
</evidence>
<dbReference type="EMBL" id="CP059378">
    <property type="protein sequence ID" value="QLY80338.1"/>
    <property type="molecule type" value="Genomic_DNA"/>
</dbReference>
<dbReference type="SMART" id="SM00646">
    <property type="entry name" value="Ami_3"/>
    <property type="match status" value="1"/>
</dbReference>